<dbReference type="EMBL" id="JACMSC010000006">
    <property type="protein sequence ID" value="KAG6519049.1"/>
    <property type="molecule type" value="Genomic_DNA"/>
</dbReference>
<name>A0A8J5LMU2_ZINOF</name>
<reference evidence="1 3" key="1">
    <citation type="submission" date="2020-08" db="EMBL/GenBank/DDBJ databases">
        <title>Plant Genome Project.</title>
        <authorList>
            <person name="Zhang R.-G."/>
        </authorList>
    </citation>
    <scope>NUCLEOTIDE SEQUENCE [LARGE SCALE GENOMIC DNA]</scope>
    <source>
        <tissue evidence="1">Rhizome</tissue>
    </source>
</reference>
<comment type="caution">
    <text evidence="1">The sequence shown here is derived from an EMBL/GenBank/DDBJ whole genome shotgun (WGS) entry which is preliminary data.</text>
</comment>
<evidence type="ECO:0000313" key="1">
    <source>
        <dbReference type="EMBL" id="KAG6519049.1"/>
    </source>
</evidence>
<dbReference type="EMBL" id="JACMSC010000005">
    <property type="protein sequence ID" value="KAG6521969.1"/>
    <property type="molecule type" value="Genomic_DNA"/>
</dbReference>
<protein>
    <submittedName>
        <fullName evidence="1">Uncharacterized protein</fullName>
    </submittedName>
</protein>
<proteinExistence type="predicted"/>
<gene>
    <name evidence="2" type="ORF">ZIOFF_019103</name>
    <name evidence="1" type="ORF">ZIOFF_022538</name>
</gene>
<evidence type="ECO:0000313" key="3">
    <source>
        <dbReference type="Proteomes" id="UP000734854"/>
    </source>
</evidence>
<sequence length="183" mass="20499">MEEALLSDSVKKRLRMQNEVLKLVADFSEKLNQRAKDITIDINSLLDQAGAVELDLKNTANNLWNLSRNLLIDHAKYQKCYIYYCDFLKIADQDGISHTTKDHAEGSAQGIPAQDYEKDILPRYKTALSMGLTSCKKFLNNKERGHKTNSIFRTGSSCGPLPHVIGSEEYIHDNGCGITGAYS</sequence>
<dbReference type="Proteomes" id="UP000734854">
    <property type="component" value="Unassembled WGS sequence"/>
</dbReference>
<keyword evidence="3" id="KW-1185">Reference proteome</keyword>
<organism evidence="1 3">
    <name type="scientific">Zingiber officinale</name>
    <name type="common">Ginger</name>
    <name type="synonym">Amomum zingiber</name>
    <dbReference type="NCBI Taxonomy" id="94328"/>
    <lineage>
        <taxon>Eukaryota</taxon>
        <taxon>Viridiplantae</taxon>
        <taxon>Streptophyta</taxon>
        <taxon>Embryophyta</taxon>
        <taxon>Tracheophyta</taxon>
        <taxon>Spermatophyta</taxon>
        <taxon>Magnoliopsida</taxon>
        <taxon>Liliopsida</taxon>
        <taxon>Zingiberales</taxon>
        <taxon>Zingiberaceae</taxon>
        <taxon>Zingiber</taxon>
    </lineage>
</organism>
<accession>A0A8J5LMU2</accession>
<dbReference type="AlphaFoldDB" id="A0A8J5LMU2"/>
<evidence type="ECO:0000313" key="2">
    <source>
        <dbReference type="EMBL" id="KAG6521969.1"/>
    </source>
</evidence>